<evidence type="ECO:0000256" key="2">
    <source>
        <dbReference type="SAM" id="SignalP"/>
    </source>
</evidence>
<dbReference type="EMBL" id="LLYB01000125">
    <property type="protein sequence ID" value="KRR16771.1"/>
    <property type="molecule type" value="Genomic_DNA"/>
</dbReference>
<proteinExistence type="predicted"/>
<reference evidence="3 4" key="1">
    <citation type="submission" date="2014-03" db="EMBL/GenBank/DDBJ databases">
        <title>Bradyrhizobium valentinum sp. nov., isolated from effective nodules of Lupinus mariae-josephae, a lupine endemic of basic-lime soils in Eastern Spain.</title>
        <authorList>
            <person name="Duran D."/>
            <person name="Rey L."/>
            <person name="Navarro A."/>
            <person name="Busquets A."/>
            <person name="Imperial J."/>
            <person name="Ruiz-Argueso T."/>
        </authorList>
    </citation>
    <scope>NUCLEOTIDE SEQUENCE [LARGE SCALE GENOMIC DNA]</scope>
    <source>
        <strain evidence="3 4">CCBAU 23086</strain>
    </source>
</reference>
<name>A0A0R3MHM7_9BRAD</name>
<feature type="chain" id="PRO_5006444111" evidence="2">
    <location>
        <begin position="22"/>
        <end position="207"/>
    </location>
</feature>
<dbReference type="Proteomes" id="UP000051660">
    <property type="component" value="Unassembled WGS sequence"/>
</dbReference>
<evidence type="ECO:0000313" key="3">
    <source>
        <dbReference type="EMBL" id="KRR16771.1"/>
    </source>
</evidence>
<accession>A0A0R3MHM7</accession>
<evidence type="ECO:0000256" key="1">
    <source>
        <dbReference type="SAM" id="MobiDB-lite"/>
    </source>
</evidence>
<feature type="signal peptide" evidence="2">
    <location>
        <begin position="1"/>
        <end position="21"/>
    </location>
</feature>
<sequence length="207" mass="21333">MRGAAILIVVGIALTSDIAWAQGAQDPTAQRRDCSAMERADGLECPDKASPTAAPVHQGASRGDNWIVSQTTSPVDYSPVATATTLSQDGAAMKLSIRCRKGRTEMVVAGLGISGHGGDYAISYRVNGGQQVQNAAARPPSGAGIAFGGDIIGLLQSLPDAGNLSVHLAPRTGTALDGTFSLGGWEAVRAKLTIACKWSDPIPKPNR</sequence>
<feature type="region of interest" description="Disordered" evidence="1">
    <location>
        <begin position="40"/>
        <end position="64"/>
    </location>
</feature>
<comment type="caution">
    <text evidence="3">The sequence shown here is derived from an EMBL/GenBank/DDBJ whole genome shotgun (WGS) entry which is preliminary data.</text>
</comment>
<evidence type="ECO:0000313" key="4">
    <source>
        <dbReference type="Proteomes" id="UP000051660"/>
    </source>
</evidence>
<protein>
    <submittedName>
        <fullName evidence="3">Uncharacterized protein</fullName>
    </submittedName>
</protein>
<organism evidence="3 4">
    <name type="scientific">Bradyrhizobium lablabi</name>
    <dbReference type="NCBI Taxonomy" id="722472"/>
    <lineage>
        <taxon>Bacteria</taxon>
        <taxon>Pseudomonadati</taxon>
        <taxon>Pseudomonadota</taxon>
        <taxon>Alphaproteobacteria</taxon>
        <taxon>Hyphomicrobiales</taxon>
        <taxon>Nitrobacteraceae</taxon>
        <taxon>Bradyrhizobium</taxon>
    </lineage>
</organism>
<gene>
    <name evidence="3" type="ORF">CQ14_14370</name>
</gene>
<dbReference type="AlphaFoldDB" id="A0A0R3MHM7"/>
<keyword evidence="2" id="KW-0732">Signal</keyword>